<evidence type="ECO:0000256" key="3">
    <source>
        <dbReference type="ARBA" id="ARBA00004946"/>
    </source>
</evidence>
<dbReference type="NCBIfam" id="TIGR02407">
    <property type="entry name" value="ectoine_ectB"/>
    <property type="match status" value="1"/>
</dbReference>
<comment type="cofactor">
    <cofactor evidence="1 12">
        <name>pyridoxal 5'-phosphate</name>
        <dbReference type="ChEBI" id="CHEBI:597326"/>
    </cofactor>
</comment>
<comment type="catalytic activity">
    <reaction evidence="10 12">
        <text>L-2,4-diaminobutanoate + 2-oxoglutarate = L-aspartate 4-semialdehyde + L-glutamate</text>
        <dbReference type="Rhea" id="RHEA:11160"/>
        <dbReference type="ChEBI" id="CHEBI:16810"/>
        <dbReference type="ChEBI" id="CHEBI:29985"/>
        <dbReference type="ChEBI" id="CHEBI:58761"/>
        <dbReference type="ChEBI" id="CHEBI:537519"/>
        <dbReference type="EC" id="2.6.1.76"/>
    </reaction>
</comment>
<evidence type="ECO:0000256" key="8">
    <source>
        <dbReference type="ARBA" id="ARBA00022679"/>
    </source>
</evidence>
<evidence type="ECO:0000313" key="14">
    <source>
        <dbReference type="Proteomes" id="UP000503088"/>
    </source>
</evidence>
<keyword evidence="14" id="KW-1185">Reference proteome</keyword>
<dbReference type="PANTHER" id="PTHR43552:SF2">
    <property type="entry name" value="DIAMINOBUTYRATE--2-OXOGLUTARATE TRANSAMINASE"/>
    <property type="match status" value="1"/>
</dbReference>
<keyword evidence="9 11" id="KW-0663">Pyridoxal phosphate</keyword>
<sequence length="426" mass="47249">MQTSEKVAVDLSVFEQLESEVRSYCRSFPTIFERAKGYKIWDTEGREFIDFFAGAGALNYGHNDSGMKQKLLDYLSRDGVIHSLDMATEQKENFLKQFHEVILQPRNLDYKVMFPGPTGTNTVESALKLARKVTGRDTIISFTQAFHGMTLGSLSITANSFKRQGAGIPLTNTVFMPYDQYLGDKVDSLSLLERFLEDKGSGMDLPAAIILETVQGEGGINVARPEWLKQVEQICRRWDVLLIVDDVQAGCGRTGPFFSFEPAGISPDIVCLSKSIGGYGLPFAITLFKPELDQWSPGEHNGTFRGHNLAFVAATEALRFWKTDELNKETLRKGEKINRFLNDLAHAYPDTQPNVRGRGMMQGIAFGKPGLADKVCEKAFERGLIMETSGPQSEVAKVMPPLIIDDEGLDQGLSILKESLAEAVTL</sequence>
<comment type="similarity">
    <text evidence="4 11">Belongs to the class-III pyridoxal-phosphate-dependent aminotransferase family.</text>
</comment>
<gene>
    <name evidence="13" type="primary">ectB</name>
    <name evidence="13" type="ORF">GXN76_11675</name>
</gene>
<evidence type="ECO:0000256" key="4">
    <source>
        <dbReference type="ARBA" id="ARBA00008954"/>
    </source>
</evidence>
<dbReference type="NCBIfam" id="TIGR00709">
    <property type="entry name" value="dat"/>
    <property type="match status" value="1"/>
</dbReference>
<dbReference type="InterPro" id="IPR049704">
    <property type="entry name" value="Aminotrans_3_PPA_site"/>
</dbReference>
<organism evidence="13 14">
    <name type="scientific">Kroppenstedtia pulmonis</name>
    <dbReference type="NCBI Taxonomy" id="1380685"/>
    <lineage>
        <taxon>Bacteria</taxon>
        <taxon>Bacillati</taxon>
        <taxon>Bacillota</taxon>
        <taxon>Bacilli</taxon>
        <taxon>Bacillales</taxon>
        <taxon>Thermoactinomycetaceae</taxon>
        <taxon>Kroppenstedtia</taxon>
    </lineage>
</organism>
<dbReference type="GO" id="GO:0019491">
    <property type="term" value="P:ectoine biosynthetic process"/>
    <property type="evidence" value="ECO:0007669"/>
    <property type="project" value="UniProtKB-UniPathway"/>
</dbReference>
<evidence type="ECO:0000256" key="7">
    <source>
        <dbReference type="ARBA" id="ARBA00022576"/>
    </source>
</evidence>
<evidence type="ECO:0000256" key="6">
    <source>
        <dbReference type="ARBA" id="ARBA00014798"/>
    </source>
</evidence>
<dbReference type="PIRSF" id="PIRSF000521">
    <property type="entry name" value="Transaminase_4ab_Lys_Orn"/>
    <property type="match status" value="1"/>
</dbReference>
<dbReference type="Gene3D" id="3.40.640.10">
    <property type="entry name" value="Type I PLP-dependent aspartate aminotransferase-like (Major domain)"/>
    <property type="match status" value="1"/>
</dbReference>
<dbReference type="EC" id="2.6.1.76" evidence="5 12"/>
<name>A0A7D3XJV7_9BACL</name>
<dbReference type="GO" id="GO:0030170">
    <property type="term" value="F:pyridoxal phosphate binding"/>
    <property type="evidence" value="ECO:0007669"/>
    <property type="project" value="InterPro"/>
</dbReference>
<keyword evidence="7 12" id="KW-0032">Aminotransferase</keyword>
<dbReference type="InterPro" id="IPR015424">
    <property type="entry name" value="PyrdxlP-dep_Trfase"/>
</dbReference>
<dbReference type="NCBIfam" id="NF006733">
    <property type="entry name" value="PRK09264.1"/>
    <property type="match status" value="1"/>
</dbReference>
<dbReference type="Proteomes" id="UP000503088">
    <property type="component" value="Chromosome"/>
</dbReference>
<dbReference type="InterPro" id="IPR015422">
    <property type="entry name" value="PyrdxlP-dep_Trfase_small"/>
</dbReference>
<dbReference type="CDD" id="cd00610">
    <property type="entry name" value="OAT_like"/>
    <property type="match status" value="1"/>
</dbReference>
<evidence type="ECO:0000256" key="2">
    <source>
        <dbReference type="ARBA" id="ARBA00002189"/>
    </source>
</evidence>
<dbReference type="RefSeq" id="WP_173223350.1">
    <property type="nucleotide sequence ID" value="NZ_CP048104.1"/>
</dbReference>
<dbReference type="GO" id="GO:0047307">
    <property type="term" value="F:diaminobutyrate-pyruvate transaminase activity"/>
    <property type="evidence" value="ECO:0007669"/>
    <property type="project" value="InterPro"/>
</dbReference>
<dbReference type="UniPathway" id="UPA00067">
    <property type="reaction ID" value="UER00121"/>
</dbReference>
<dbReference type="PROSITE" id="PS00600">
    <property type="entry name" value="AA_TRANSFER_CLASS_3"/>
    <property type="match status" value="1"/>
</dbReference>
<proteinExistence type="inferred from homology"/>
<dbReference type="AlphaFoldDB" id="A0A7D3XJV7"/>
<evidence type="ECO:0000256" key="12">
    <source>
        <dbReference type="RuleBase" id="RU365034"/>
    </source>
</evidence>
<dbReference type="InterPro" id="IPR015421">
    <property type="entry name" value="PyrdxlP-dep_Trfase_major"/>
</dbReference>
<accession>A0A7D3XJV7</accession>
<comment type="pathway">
    <text evidence="3 12">Amine and polyamine biosynthesis; ectoine biosynthesis; L-ectoine from L-aspartate 4-semialdehyde: step 1/3.</text>
</comment>
<protein>
    <recommendedName>
        <fullName evidence="6 12">Diaminobutyrate--2-oxoglutarate transaminase</fullName>
        <ecNumber evidence="5 12">2.6.1.76</ecNumber>
    </recommendedName>
    <alternativeName>
        <fullName evidence="12">DABA aminotransferase</fullName>
    </alternativeName>
</protein>
<evidence type="ECO:0000256" key="11">
    <source>
        <dbReference type="RuleBase" id="RU003560"/>
    </source>
</evidence>
<dbReference type="SUPFAM" id="SSF53383">
    <property type="entry name" value="PLP-dependent transferases"/>
    <property type="match status" value="1"/>
</dbReference>
<dbReference type="Gene3D" id="3.90.1150.10">
    <property type="entry name" value="Aspartate Aminotransferase, domain 1"/>
    <property type="match status" value="1"/>
</dbReference>
<dbReference type="PANTHER" id="PTHR43552">
    <property type="entry name" value="DIAMINOBUTYRATE--2-OXOGLUTARATE AMINOTRANSFERASE"/>
    <property type="match status" value="1"/>
</dbReference>
<dbReference type="EMBL" id="CP048104">
    <property type="protein sequence ID" value="QKG85059.1"/>
    <property type="molecule type" value="Genomic_DNA"/>
</dbReference>
<evidence type="ECO:0000256" key="1">
    <source>
        <dbReference type="ARBA" id="ARBA00001933"/>
    </source>
</evidence>
<dbReference type="InterPro" id="IPR005814">
    <property type="entry name" value="Aminotrans_3"/>
</dbReference>
<comment type="function">
    <text evidence="2 12">Catalyzes reversively the conversion of L-aspartate beta-semialdehyde (ASA) to L-2,4-diaminobutyrate (DABA) by transamination with L-glutamate.</text>
</comment>
<dbReference type="GO" id="GO:0045303">
    <property type="term" value="F:diaminobutyrate-2-oxoglutarate transaminase activity"/>
    <property type="evidence" value="ECO:0007669"/>
    <property type="project" value="UniProtKB-EC"/>
</dbReference>
<evidence type="ECO:0000256" key="10">
    <source>
        <dbReference type="ARBA" id="ARBA00049111"/>
    </source>
</evidence>
<dbReference type="InterPro" id="IPR012773">
    <property type="entry name" value="Ectoine_EctB"/>
</dbReference>
<dbReference type="Pfam" id="PF00202">
    <property type="entry name" value="Aminotran_3"/>
    <property type="match status" value="1"/>
</dbReference>
<reference evidence="13 14" key="1">
    <citation type="submission" date="2020-01" db="EMBL/GenBank/DDBJ databases">
        <authorList>
            <person name="Gulvik C.A."/>
            <person name="Batra D.G."/>
        </authorList>
    </citation>
    <scope>NUCLEOTIDE SEQUENCE [LARGE SCALE GENOMIC DNA]</scope>
    <source>
        <strain evidence="13 14">W9323</strain>
    </source>
</reference>
<evidence type="ECO:0000256" key="5">
    <source>
        <dbReference type="ARBA" id="ARBA00013155"/>
    </source>
</evidence>
<evidence type="ECO:0000256" key="9">
    <source>
        <dbReference type="ARBA" id="ARBA00022898"/>
    </source>
</evidence>
<evidence type="ECO:0000313" key="13">
    <source>
        <dbReference type="EMBL" id="QKG85059.1"/>
    </source>
</evidence>
<keyword evidence="8 12" id="KW-0808">Transferase</keyword>
<dbReference type="KEGG" id="kpul:GXN76_11675"/>
<dbReference type="InterPro" id="IPR004637">
    <property type="entry name" value="Dat"/>
</dbReference>